<evidence type="ECO:0000259" key="4">
    <source>
        <dbReference type="PROSITE" id="PS50994"/>
    </source>
</evidence>
<dbReference type="PROSITE" id="PS50994">
    <property type="entry name" value="INTEGRASE"/>
    <property type="match status" value="1"/>
</dbReference>
<gene>
    <name evidence="5" type="ORF">RF55_14923</name>
</gene>
<dbReference type="STRING" id="67767.A0A0J7K7L2"/>
<evidence type="ECO:0000256" key="1">
    <source>
        <dbReference type="ARBA" id="ARBA00022723"/>
    </source>
</evidence>
<dbReference type="Gene3D" id="3.30.420.10">
    <property type="entry name" value="Ribonuclease H-like superfamily/Ribonuclease H"/>
    <property type="match status" value="1"/>
</dbReference>
<sequence length="595" mass="69390">MVNNKKILKEIRWKESEIGIAKKEEKMKAKGIDLSKNLLSVSAIVQNGGQVVFTKHEAEIKKDGKKFAAKQTEQGLWMVNLGESESETALMAKKTETVYDWHKKLGHLGAKNMKRLLKLSEGMNFEAEEIVKAVRNCETCLRAKQPCTWDKKRYMLTFLDDYTHFAVIYLLEGKYEVTELVKQYINMVEAKWQLRVSKLRSDNGREYLSKKLVEWCKGKGIVLDYTTPYTPQLNGKAERLNRTLIEKTRALLADAGADKTIWGEAARTATYLLNRSPTEETDLIPAEQWTKKRPNLRNIQQFGCNAYAKALGQLKKLDDRCEEYTFVGYAPNGYRLFDKIKKKIIISRDVAFTDLKQVDKESTTLKLTKESEDTQELENKTVEEEEEDFENEMHEPRNDEDTETEEDTIQENERKERNADRVSSKEQERSPRRGTRERKFPKRLKDYVLLTYEEAMERPDKALWKEAIEEKKKSMKRNDVWTLVPRTEAEDKRILNNKWIFKVKDDGRYKARLVVKGCEQKYGIDYEETFSPVVSMSSLRMILALATKKNKIIVKFDVKTAFLHGNLTEDTYMKIPKGYNKQLKKSANCKRLYTD</sequence>
<dbReference type="InterPro" id="IPR001584">
    <property type="entry name" value="Integrase_cat-core"/>
</dbReference>
<feature type="region of interest" description="Disordered" evidence="3">
    <location>
        <begin position="366"/>
        <end position="437"/>
    </location>
</feature>
<proteinExistence type="predicted"/>
<dbReference type="InterPro" id="IPR025724">
    <property type="entry name" value="GAG-pre-integrase_dom"/>
</dbReference>
<feature type="domain" description="Integrase catalytic" evidence="4">
    <location>
        <begin position="117"/>
        <end position="293"/>
    </location>
</feature>
<dbReference type="Pfam" id="PF07727">
    <property type="entry name" value="RVT_2"/>
    <property type="match status" value="1"/>
</dbReference>
<keyword evidence="6" id="KW-1185">Reference proteome</keyword>
<dbReference type="GO" id="GO:0046872">
    <property type="term" value="F:metal ion binding"/>
    <property type="evidence" value="ECO:0007669"/>
    <property type="project" value="UniProtKB-KW"/>
</dbReference>
<dbReference type="AlphaFoldDB" id="A0A0J7K7L2"/>
<dbReference type="Pfam" id="PF25597">
    <property type="entry name" value="SH3_retrovirus"/>
    <property type="match status" value="1"/>
</dbReference>
<reference evidence="5 6" key="1">
    <citation type="submission" date="2015-04" db="EMBL/GenBank/DDBJ databases">
        <title>Lasius niger genome sequencing.</title>
        <authorList>
            <person name="Konorov E.A."/>
            <person name="Nikitin M.A."/>
            <person name="Kirill M.V."/>
            <person name="Chang P."/>
        </authorList>
    </citation>
    <scope>NUCLEOTIDE SEQUENCE [LARGE SCALE GENOMIC DNA]</scope>
    <source>
        <tissue evidence="5">Whole</tissue>
    </source>
</reference>
<accession>A0A0J7K7L2</accession>
<dbReference type="GO" id="GO:0003676">
    <property type="term" value="F:nucleic acid binding"/>
    <property type="evidence" value="ECO:0007669"/>
    <property type="project" value="InterPro"/>
</dbReference>
<dbReference type="EMBL" id="LBMM01012524">
    <property type="protein sequence ID" value="KMQ86176.1"/>
    <property type="molecule type" value="Genomic_DNA"/>
</dbReference>
<dbReference type="InterPro" id="IPR013103">
    <property type="entry name" value="RVT_2"/>
</dbReference>
<dbReference type="Pfam" id="PF13976">
    <property type="entry name" value="gag_pre-integrs"/>
    <property type="match status" value="1"/>
</dbReference>
<dbReference type="InterPro" id="IPR012337">
    <property type="entry name" value="RNaseH-like_sf"/>
</dbReference>
<dbReference type="InterPro" id="IPR039537">
    <property type="entry name" value="Retrotran_Ty1/copia-like"/>
</dbReference>
<dbReference type="PANTHER" id="PTHR42648:SF28">
    <property type="entry name" value="TRANSPOSON-ENCODED PROTEIN WITH RIBONUCLEASE H-LIKE AND RETROVIRUS ZINC FINGER-LIKE DOMAINS"/>
    <property type="match status" value="1"/>
</dbReference>
<comment type="caution">
    <text evidence="5">The sequence shown here is derived from an EMBL/GenBank/DDBJ whole genome shotgun (WGS) entry which is preliminary data.</text>
</comment>
<protein>
    <submittedName>
        <fullName evidence="5">Gag-pol polyprotein</fullName>
    </submittedName>
</protein>
<dbReference type="SUPFAM" id="SSF53098">
    <property type="entry name" value="Ribonuclease H-like"/>
    <property type="match status" value="1"/>
</dbReference>
<feature type="compositionally biased region" description="Basic and acidic residues" evidence="3">
    <location>
        <begin position="411"/>
        <end position="431"/>
    </location>
</feature>
<keyword evidence="1" id="KW-0479">Metal-binding</keyword>
<dbReference type="OrthoDB" id="7616459at2759"/>
<dbReference type="InterPro" id="IPR036397">
    <property type="entry name" value="RNaseH_sf"/>
</dbReference>
<organism evidence="5 6">
    <name type="scientific">Lasius niger</name>
    <name type="common">Black garden ant</name>
    <dbReference type="NCBI Taxonomy" id="67767"/>
    <lineage>
        <taxon>Eukaryota</taxon>
        <taxon>Metazoa</taxon>
        <taxon>Ecdysozoa</taxon>
        <taxon>Arthropoda</taxon>
        <taxon>Hexapoda</taxon>
        <taxon>Insecta</taxon>
        <taxon>Pterygota</taxon>
        <taxon>Neoptera</taxon>
        <taxon>Endopterygota</taxon>
        <taxon>Hymenoptera</taxon>
        <taxon>Apocrita</taxon>
        <taxon>Aculeata</taxon>
        <taxon>Formicoidea</taxon>
        <taxon>Formicidae</taxon>
        <taxon>Formicinae</taxon>
        <taxon>Lasius</taxon>
        <taxon>Lasius</taxon>
    </lineage>
</organism>
<evidence type="ECO:0000313" key="5">
    <source>
        <dbReference type="EMBL" id="KMQ86176.1"/>
    </source>
</evidence>
<dbReference type="PaxDb" id="67767-A0A0J7K7L2"/>
<keyword evidence="2" id="KW-0378">Hydrolase</keyword>
<evidence type="ECO:0000313" key="6">
    <source>
        <dbReference type="Proteomes" id="UP000036403"/>
    </source>
</evidence>
<dbReference type="GO" id="GO:0015074">
    <property type="term" value="P:DNA integration"/>
    <property type="evidence" value="ECO:0007669"/>
    <property type="project" value="InterPro"/>
</dbReference>
<dbReference type="GO" id="GO:0016787">
    <property type="term" value="F:hydrolase activity"/>
    <property type="evidence" value="ECO:0007669"/>
    <property type="project" value="UniProtKB-KW"/>
</dbReference>
<feature type="compositionally biased region" description="Acidic residues" evidence="3">
    <location>
        <begin position="400"/>
        <end position="410"/>
    </location>
</feature>
<name>A0A0J7K7L2_LASNI</name>
<feature type="compositionally biased region" description="Basic and acidic residues" evidence="3">
    <location>
        <begin position="366"/>
        <end position="382"/>
    </location>
</feature>
<dbReference type="Proteomes" id="UP000036403">
    <property type="component" value="Unassembled WGS sequence"/>
</dbReference>
<dbReference type="PANTHER" id="PTHR42648">
    <property type="entry name" value="TRANSPOSASE, PUTATIVE-RELATED"/>
    <property type="match status" value="1"/>
</dbReference>
<dbReference type="InterPro" id="IPR057670">
    <property type="entry name" value="SH3_retrovirus"/>
</dbReference>
<dbReference type="Pfam" id="PF00665">
    <property type="entry name" value="rve"/>
    <property type="match status" value="1"/>
</dbReference>
<evidence type="ECO:0000256" key="2">
    <source>
        <dbReference type="ARBA" id="ARBA00022801"/>
    </source>
</evidence>
<evidence type="ECO:0000256" key="3">
    <source>
        <dbReference type="SAM" id="MobiDB-lite"/>
    </source>
</evidence>